<keyword evidence="2 3" id="KW-0732">Signal</keyword>
<dbReference type="Proteomes" id="UP000244450">
    <property type="component" value="Unassembled WGS sequence"/>
</dbReference>
<dbReference type="OrthoDB" id="1524711at2"/>
<comment type="caution">
    <text evidence="4">The sequence shown here is derived from an EMBL/GenBank/DDBJ whole genome shotgun (WGS) entry which is preliminary data.</text>
</comment>
<proteinExistence type="inferred from homology"/>
<evidence type="ECO:0000256" key="2">
    <source>
        <dbReference type="ARBA" id="ARBA00022729"/>
    </source>
</evidence>
<evidence type="ECO:0000313" key="4">
    <source>
        <dbReference type="EMBL" id="PUZ28146.1"/>
    </source>
</evidence>
<dbReference type="AlphaFoldDB" id="A0A2T7BKE3"/>
<reference evidence="4 5" key="1">
    <citation type="submission" date="2018-04" db="EMBL/GenBank/DDBJ databases">
        <title>Chitinophaga fuyangensis sp. nov., isolated from soil in a chemical factory.</title>
        <authorList>
            <person name="Chen K."/>
        </authorList>
    </citation>
    <scope>NUCLEOTIDE SEQUENCE [LARGE SCALE GENOMIC DNA]</scope>
    <source>
        <strain evidence="4 5">LY-1</strain>
    </source>
</reference>
<comment type="similarity">
    <text evidence="1">Belongs to the Skp family.</text>
</comment>
<evidence type="ECO:0000313" key="5">
    <source>
        <dbReference type="Proteomes" id="UP000244450"/>
    </source>
</evidence>
<name>A0A2T7BKE3_9BACT</name>
<sequence length="171" mass="18717">MSMKKYVSVALVALSGLFSATAMAQSKIGYINAQQVVESMPDTKTAQATLQAFAESLDKDGKSLVDEYQAQAQAFQDSSAKWSQAIQQTKAAQIQSAQKRIEDYRQSAEQKIDAKKSEVLKPIYDKARKAIEDVAKEKGYAYVIDSSSGILLTMPPGDDLMKDVKVKLGIK</sequence>
<dbReference type="EMBL" id="QCYK01000001">
    <property type="protein sequence ID" value="PUZ28146.1"/>
    <property type="molecule type" value="Genomic_DNA"/>
</dbReference>
<dbReference type="GO" id="GO:0051082">
    <property type="term" value="F:unfolded protein binding"/>
    <property type="evidence" value="ECO:0007669"/>
    <property type="project" value="InterPro"/>
</dbReference>
<feature type="chain" id="PRO_5015669411" description="Molecular chaperone Skp" evidence="3">
    <location>
        <begin position="25"/>
        <end position="171"/>
    </location>
</feature>
<gene>
    <name evidence="4" type="ORF">DCC81_01300</name>
</gene>
<keyword evidence="5" id="KW-1185">Reference proteome</keyword>
<dbReference type="SUPFAM" id="SSF111384">
    <property type="entry name" value="OmpH-like"/>
    <property type="match status" value="1"/>
</dbReference>
<dbReference type="SMART" id="SM00935">
    <property type="entry name" value="OmpH"/>
    <property type="match status" value="1"/>
</dbReference>
<dbReference type="PANTHER" id="PTHR35089:SF1">
    <property type="entry name" value="CHAPERONE PROTEIN SKP"/>
    <property type="match status" value="1"/>
</dbReference>
<dbReference type="Pfam" id="PF03938">
    <property type="entry name" value="OmpH"/>
    <property type="match status" value="1"/>
</dbReference>
<organism evidence="4 5">
    <name type="scientific">Chitinophaga parva</name>
    <dbReference type="NCBI Taxonomy" id="2169414"/>
    <lineage>
        <taxon>Bacteria</taxon>
        <taxon>Pseudomonadati</taxon>
        <taxon>Bacteroidota</taxon>
        <taxon>Chitinophagia</taxon>
        <taxon>Chitinophagales</taxon>
        <taxon>Chitinophagaceae</taxon>
        <taxon>Chitinophaga</taxon>
    </lineage>
</organism>
<evidence type="ECO:0000256" key="3">
    <source>
        <dbReference type="SAM" id="SignalP"/>
    </source>
</evidence>
<dbReference type="InterPro" id="IPR024930">
    <property type="entry name" value="Skp_dom_sf"/>
</dbReference>
<evidence type="ECO:0008006" key="6">
    <source>
        <dbReference type="Google" id="ProtNLM"/>
    </source>
</evidence>
<dbReference type="InterPro" id="IPR005632">
    <property type="entry name" value="Chaperone_Skp"/>
</dbReference>
<evidence type="ECO:0000256" key="1">
    <source>
        <dbReference type="ARBA" id="ARBA00009091"/>
    </source>
</evidence>
<protein>
    <recommendedName>
        <fullName evidence="6">Molecular chaperone Skp</fullName>
    </recommendedName>
</protein>
<feature type="signal peptide" evidence="3">
    <location>
        <begin position="1"/>
        <end position="24"/>
    </location>
</feature>
<dbReference type="PANTHER" id="PTHR35089">
    <property type="entry name" value="CHAPERONE PROTEIN SKP"/>
    <property type="match status" value="1"/>
</dbReference>
<dbReference type="GO" id="GO:0005829">
    <property type="term" value="C:cytosol"/>
    <property type="evidence" value="ECO:0007669"/>
    <property type="project" value="TreeGrafter"/>
</dbReference>
<dbReference type="Gene3D" id="3.30.910.20">
    <property type="entry name" value="Skp domain"/>
    <property type="match status" value="1"/>
</dbReference>
<dbReference type="GO" id="GO:0050821">
    <property type="term" value="P:protein stabilization"/>
    <property type="evidence" value="ECO:0007669"/>
    <property type="project" value="TreeGrafter"/>
</dbReference>
<accession>A0A2T7BKE3</accession>